<dbReference type="InterPro" id="IPR041657">
    <property type="entry name" value="HTH_17"/>
</dbReference>
<protein>
    <submittedName>
        <fullName evidence="2">DNA binding domain-containing protein, excisionase family</fullName>
    </submittedName>
</protein>
<proteinExistence type="predicted"/>
<sequence>MSTKLLSNGTVLVDEDLRKQAEALVAEAHDRSLSGLFVSLDDGQQIKVSADLGRFFVGVLERLAHGPVSVMTLPDELTTTTAAEMLGISRPTLMKLIAAGEIASTKVGSHTRLATKDVLECKKIRDQRRAASFEMLRATDDGVGDLGDIPSGA</sequence>
<dbReference type="Pfam" id="PF12728">
    <property type="entry name" value="HTH_17"/>
    <property type="match status" value="1"/>
</dbReference>
<organism evidence="2 3">
    <name type="scientific">Herbiconiux ginsengi</name>
    <dbReference type="NCBI Taxonomy" id="381665"/>
    <lineage>
        <taxon>Bacteria</taxon>
        <taxon>Bacillati</taxon>
        <taxon>Actinomycetota</taxon>
        <taxon>Actinomycetes</taxon>
        <taxon>Micrococcales</taxon>
        <taxon>Microbacteriaceae</taxon>
        <taxon>Herbiconiux</taxon>
    </lineage>
</organism>
<evidence type="ECO:0000313" key="2">
    <source>
        <dbReference type="EMBL" id="SDZ15962.1"/>
    </source>
</evidence>
<reference evidence="2 3" key="1">
    <citation type="submission" date="2016-10" db="EMBL/GenBank/DDBJ databases">
        <authorList>
            <person name="de Groot N.N."/>
        </authorList>
    </citation>
    <scope>NUCLEOTIDE SEQUENCE [LARGE SCALE GENOMIC DNA]</scope>
    <source>
        <strain evidence="2 3">CGMCC 4.3491</strain>
    </source>
</reference>
<gene>
    <name evidence="2" type="ORF">SAMN05216554_2698</name>
</gene>
<dbReference type="Proteomes" id="UP000198891">
    <property type="component" value="Unassembled WGS sequence"/>
</dbReference>
<evidence type="ECO:0000259" key="1">
    <source>
        <dbReference type="Pfam" id="PF12728"/>
    </source>
</evidence>
<dbReference type="STRING" id="381665.SAMN05216554_2698"/>
<keyword evidence="3" id="KW-1185">Reference proteome</keyword>
<feature type="domain" description="Helix-turn-helix" evidence="1">
    <location>
        <begin position="77"/>
        <end position="120"/>
    </location>
</feature>
<dbReference type="InterPro" id="IPR010093">
    <property type="entry name" value="SinI_DNA-bd"/>
</dbReference>
<dbReference type="EMBL" id="FNPZ01000002">
    <property type="protein sequence ID" value="SDZ15962.1"/>
    <property type="molecule type" value="Genomic_DNA"/>
</dbReference>
<evidence type="ECO:0000313" key="3">
    <source>
        <dbReference type="Proteomes" id="UP000198891"/>
    </source>
</evidence>
<dbReference type="RefSeq" id="WP_175494239.1">
    <property type="nucleotide sequence ID" value="NZ_FNPZ01000002.1"/>
</dbReference>
<dbReference type="AlphaFoldDB" id="A0A1H3QQT8"/>
<name>A0A1H3QQT8_9MICO</name>
<dbReference type="NCBIfam" id="TIGR01764">
    <property type="entry name" value="excise"/>
    <property type="match status" value="1"/>
</dbReference>
<accession>A0A1H3QQT8</accession>
<dbReference type="GO" id="GO:0003677">
    <property type="term" value="F:DNA binding"/>
    <property type="evidence" value="ECO:0007669"/>
    <property type="project" value="InterPro"/>
</dbReference>